<name>A0A2T9ZD42_9FUNG</name>
<protein>
    <recommendedName>
        <fullName evidence="4">SH3 domain-containing protein</fullName>
    </recommendedName>
</protein>
<dbReference type="EMBL" id="MBFS01000432">
    <property type="protein sequence ID" value="PVV02518.1"/>
    <property type="molecule type" value="Genomic_DNA"/>
</dbReference>
<dbReference type="Proteomes" id="UP000245609">
    <property type="component" value="Unassembled WGS sequence"/>
</dbReference>
<dbReference type="GO" id="GO:0015629">
    <property type="term" value="C:actin cytoskeleton"/>
    <property type="evidence" value="ECO:0007669"/>
    <property type="project" value="TreeGrafter"/>
</dbReference>
<evidence type="ECO:0000256" key="1">
    <source>
        <dbReference type="ARBA" id="ARBA00022443"/>
    </source>
</evidence>
<dbReference type="FunFam" id="2.30.30.40:FF:000100">
    <property type="entry name" value="SH3 domain-containing YSC84-like protein 1"/>
    <property type="match status" value="1"/>
</dbReference>
<keyword evidence="6" id="KW-1185">Reference proteome</keyword>
<reference evidence="5 6" key="1">
    <citation type="journal article" date="2018" name="MBio">
        <title>Comparative Genomics Reveals the Core Gene Toolbox for the Fungus-Insect Symbiosis.</title>
        <authorList>
            <person name="Wang Y."/>
            <person name="Stata M."/>
            <person name="Wang W."/>
            <person name="Stajich J.E."/>
            <person name="White M.M."/>
            <person name="Moncalvo J.M."/>
        </authorList>
    </citation>
    <scope>NUCLEOTIDE SEQUENCE [LARGE SCALE GENOMIC DNA]</scope>
    <source>
        <strain evidence="5 6">SC-DP-2</strain>
    </source>
</reference>
<dbReference type="InterPro" id="IPR027267">
    <property type="entry name" value="AH/BAR_dom_sf"/>
</dbReference>
<feature type="domain" description="SH3" evidence="4">
    <location>
        <begin position="335"/>
        <end position="394"/>
    </location>
</feature>
<organism evidence="5 6">
    <name type="scientific">Smittium megazygosporum</name>
    <dbReference type="NCBI Taxonomy" id="133381"/>
    <lineage>
        <taxon>Eukaryota</taxon>
        <taxon>Fungi</taxon>
        <taxon>Fungi incertae sedis</taxon>
        <taxon>Zoopagomycota</taxon>
        <taxon>Kickxellomycotina</taxon>
        <taxon>Harpellomycetes</taxon>
        <taxon>Harpellales</taxon>
        <taxon>Legeriomycetaceae</taxon>
        <taxon>Smittium</taxon>
    </lineage>
</organism>
<dbReference type="PANTHER" id="PTHR47174">
    <property type="entry name" value="BRIDGING INTEGRATOR 3"/>
    <property type="match status" value="1"/>
</dbReference>
<gene>
    <name evidence="5" type="ORF">BB560_003024</name>
</gene>
<dbReference type="PANTHER" id="PTHR47174:SF1">
    <property type="entry name" value="REDUCED VIABILITY UPON STARVATION PROTEIN 167"/>
    <property type="match status" value="1"/>
</dbReference>
<dbReference type="STRING" id="133381.A0A2T9ZD42"/>
<dbReference type="InterPro" id="IPR036028">
    <property type="entry name" value="SH3-like_dom_sf"/>
</dbReference>
<dbReference type="PRINTS" id="PR00452">
    <property type="entry name" value="SH3DOMAIN"/>
</dbReference>
<evidence type="ECO:0000313" key="5">
    <source>
        <dbReference type="EMBL" id="PVV02518.1"/>
    </source>
</evidence>
<dbReference type="InterPro" id="IPR004148">
    <property type="entry name" value="BAR_dom"/>
</dbReference>
<feature type="compositionally biased region" description="Polar residues" evidence="3">
    <location>
        <begin position="261"/>
        <end position="300"/>
    </location>
</feature>
<comment type="caution">
    <text evidence="5">The sequence shown here is derived from an EMBL/GenBank/DDBJ whole genome shotgun (WGS) entry which is preliminary data.</text>
</comment>
<dbReference type="SUPFAM" id="SSF50044">
    <property type="entry name" value="SH3-domain"/>
    <property type="match status" value="1"/>
</dbReference>
<dbReference type="InterPro" id="IPR046982">
    <property type="entry name" value="BIN3/RVS161-like"/>
</dbReference>
<dbReference type="AlphaFoldDB" id="A0A2T9ZD42"/>
<dbReference type="SUPFAM" id="SSF103657">
    <property type="entry name" value="BAR/IMD domain-like"/>
    <property type="match status" value="1"/>
</dbReference>
<evidence type="ECO:0000313" key="6">
    <source>
        <dbReference type="Proteomes" id="UP000245609"/>
    </source>
</evidence>
<dbReference type="GO" id="GO:0006897">
    <property type="term" value="P:endocytosis"/>
    <property type="evidence" value="ECO:0007669"/>
    <property type="project" value="InterPro"/>
</dbReference>
<dbReference type="Pfam" id="PF00018">
    <property type="entry name" value="SH3_1"/>
    <property type="match status" value="1"/>
</dbReference>
<dbReference type="GO" id="GO:0008289">
    <property type="term" value="F:lipid binding"/>
    <property type="evidence" value="ECO:0007669"/>
    <property type="project" value="TreeGrafter"/>
</dbReference>
<evidence type="ECO:0000256" key="3">
    <source>
        <dbReference type="SAM" id="MobiDB-lite"/>
    </source>
</evidence>
<sequence>MLVFETQFIYAMTVLLEQITITSEAEEYSHAGGYSHVPANTTEGKAFSDLIELGNSYNQQLTGLIANIKPKLDTFDQAILVPLIDVSNMIKNIRAVIQKRDNKLLDYDRHRSTYEKLEAKGYQHGGRSLPDEQAFQKYAVLYQDATNEYNRYNDMLKRDIRTLISYRDELTTIITHKTMRIQQEIYQSLYSLLVNALSQIHDIDPNSDVMVDFMRLWSIAQERLNQINICGNPVGGIKPKKNSKERVMSSLPFKSKKSYNPAPSYSANSSFTGAETSSNQKFENPSNPATQQPNQYSNVYDGNRGSKQEMGYGHPPPYQPPVLIPPQQPPELPKKKTEYAVALYDYSSATAGDLNFKANDVIEILERTDSQEDWWTGRLNGVVGVFPSNYVSFQ</sequence>
<dbReference type="PROSITE" id="PS50002">
    <property type="entry name" value="SH3"/>
    <property type="match status" value="1"/>
</dbReference>
<accession>A0A2T9ZD42</accession>
<dbReference type="GO" id="GO:0097320">
    <property type="term" value="P:plasma membrane tubulation"/>
    <property type="evidence" value="ECO:0007669"/>
    <property type="project" value="TreeGrafter"/>
</dbReference>
<proteinExistence type="predicted"/>
<feature type="region of interest" description="Disordered" evidence="3">
    <location>
        <begin position="230"/>
        <end position="318"/>
    </location>
</feature>
<dbReference type="OrthoDB" id="5971719at2759"/>
<dbReference type="GO" id="GO:0043332">
    <property type="term" value="C:mating projection tip"/>
    <property type="evidence" value="ECO:0007669"/>
    <property type="project" value="TreeGrafter"/>
</dbReference>
<dbReference type="Pfam" id="PF03114">
    <property type="entry name" value="BAR"/>
    <property type="match status" value="1"/>
</dbReference>
<evidence type="ECO:0000259" key="4">
    <source>
        <dbReference type="PROSITE" id="PS50002"/>
    </source>
</evidence>
<dbReference type="InterPro" id="IPR001452">
    <property type="entry name" value="SH3_domain"/>
</dbReference>
<evidence type="ECO:0000256" key="2">
    <source>
        <dbReference type="PROSITE-ProRule" id="PRU00192"/>
    </source>
</evidence>
<dbReference type="GO" id="GO:0031097">
    <property type="term" value="C:medial cortex"/>
    <property type="evidence" value="ECO:0007669"/>
    <property type="project" value="TreeGrafter"/>
</dbReference>
<dbReference type="GO" id="GO:0051666">
    <property type="term" value="P:actin cortical patch localization"/>
    <property type="evidence" value="ECO:0007669"/>
    <property type="project" value="InterPro"/>
</dbReference>
<dbReference type="Gene3D" id="2.30.30.40">
    <property type="entry name" value="SH3 Domains"/>
    <property type="match status" value="1"/>
</dbReference>
<dbReference type="Gene3D" id="1.20.1270.60">
    <property type="entry name" value="Arfaptin homology (AH) domain/BAR domain"/>
    <property type="match status" value="1"/>
</dbReference>
<dbReference type="SMART" id="SM00326">
    <property type="entry name" value="SH3"/>
    <property type="match status" value="1"/>
</dbReference>
<keyword evidence="1 2" id="KW-0728">SH3 domain</keyword>
<dbReference type="GO" id="GO:1990528">
    <property type="term" value="C:Rvs161p-Rvs167p complex"/>
    <property type="evidence" value="ECO:0007669"/>
    <property type="project" value="TreeGrafter"/>
</dbReference>